<dbReference type="Gene3D" id="3.40.50.300">
    <property type="entry name" value="P-loop containing nucleotide triphosphate hydrolases"/>
    <property type="match status" value="1"/>
</dbReference>
<dbReference type="GO" id="GO:0005524">
    <property type="term" value="F:ATP binding"/>
    <property type="evidence" value="ECO:0007669"/>
    <property type="project" value="UniProtKB-KW"/>
</dbReference>
<dbReference type="AlphaFoldDB" id="A0A5C6FJK3"/>
<evidence type="ECO:0000313" key="6">
    <source>
        <dbReference type="EMBL" id="TWU60783.1"/>
    </source>
</evidence>
<dbReference type="Pfam" id="PF05157">
    <property type="entry name" value="MshEN"/>
    <property type="match status" value="1"/>
</dbReference>
<comment type="similarity">
    <text evidence="1">Belongs to the GSP E family.</text>
</comment>
<dbReference type="SUPFAM" id="SSF160246">
    <property type="entry name" value="EspE N-terminal domain-like"/>
    <property type="match status" value="1"/>
</dbReference>
<dbReference type="InterPro" id="IPR001482">
    <property type="entry name" value="T2SS/T4SS_dom"/>
</dbReference>
<dbReference type="SUPFAM" id="SSF52540">
    <property type="entry name" value="P-loop containing nucleoside triphosphate hydrolases"/>
    <property type="match status" value="1"/>
</dbReference>
<dbReference type="GO" id="GO:0005886">
    <property type="term" value="C:plasma membrane"/>
    <property type="evidence" value="ECO:0007669"/>
    <property type="project" value="TreeGrafter"/>
</dbReference>
<evidence type="ECO:0000256" key="2">
    <source>
        <dbReference type="ARBA" id="ARBA00022741"/>
    </source>
</evidence>
<dbReference type="PANTHER" id="PTHR30258">
    <property type="entry name" value="TYPE II SECRETION SYSTEM PROTEIN GSPE-RELATED"/>
    <property type="match status" value="1"/>
</dbReference>
<evidence type="ECO:0000259" key="4">
    <source>
        <dbReference type="Pfam" id="PF00437"/>
    </source>
</evidence>
<comment type="caution">
    <text evidence="6">The sequence shown here is derived from an EMBL/GenBank/DDBJ whole genome shotgun (WGS) entry which is preliminary data.</text>
</comment>
<feature type="domain" description="Type II secretion system protein GspE N-terminal" evidence="5">
    <location>
        <begin position="83"/>
        <end position="158"/>
    </location>
</feature>
<dbReference type="InterPro" id="IPR007831">
    <property type="entry name" value="T2SS_GspE_N"/>
</dbReference>
<dbReference type="Gene3D" id="3.30.300.160">
    <property type="entry name" value="Type II secretion system, protein E, N-terminal domain"/>
    <property type="match status" value="1"/>
</dbReference>
<keyword evidence="2" id="KW-0547">Nucleotide-binding</keyword>
<protein>
    <submittedName>
        <fullName evidence="6">Type II secretion system protein E</fullName>
    </submittedName>
</protein>
<dbReference type="OrthoDB" id="263158at2"/>
<sequence>MNEMVAAPPKQVVHDPLIVRLINTLNCLEPARLEMLYQAAEENDISFDELAVDSGLADERLIAETYAKHYLLPMFDPPADVAVPVDVLVSKMLPAEFCRRHRIAPLSVDGQTIEIAMFSPDSLLLADEIRLAAGRQMRPMFTTLSVIRRLLDVMYDEQQVCQGTSPTLTTGLPSIQSCAPWFDVSDHRITLPLAAANYMNELVDHALSFGIQDVHIEPVAEGHRVRLRFDQTLEDYDHPSPTWSGDIVQQLESLGRIVEDSDDVPREGSFQLRGETRLVDVRVNTCPTLVGVKTVLRLIDRQSVPVDLVDLGMTDRQRDDLSDALRGEGGIVLVAGPLGSGKSTTLAACLRELQNEQSNIYAVEENIDLPIPGVHQVRLQNDCGLTYAATLRGLLRQDPDVIMVGELDHEKTADACFRAASGGRMILTSMRDANSIGCVDRLAELGIKPTTAARSLRAIVSQRMARRLCDNCKTLHAVDPAWATKFAIAPGEKLYRPNGCDQCRQSGYRGRVPIFEVIRVTRPIAEMIANQEGPGMIRRAVVDNGVRLLRQSAIDKAIAGETSLKAAVATFGTR</sequence>
<dbReference type="InterPro" id="IPR027417">
    <property type="entry name" value="P-loop_NTPase"/>
</dbReference>
<dbReference type="EMBL" id="SJPW01000001">
    <property type="protein sequence ID" value="TWU60783.1"/>
    <property type="molecule type" value="Genomic_DNA"/>
</dbReference>
<dbReference type="Pfam" id="PF00437">
    <property type="entry name" value="T2SSE"/>
    <property type="match status" value="1"/>
</dbReference>
<dbReference type="Proteomes" id="UP000318288">
    <property type="component" value="Unassembled WGS sequence"/>
</dbReference>
<keyword evidence="7" id="KW-1185">Reference proteome</keyword>
<dbReference type="Gene3D" id="3.30.450.90">
    <property type="match status" value="1"/>
</dbReference>
<proteinExistence type="inferred from homology"/>
<accession>A0A5C6FJK3</accession>
<reference evidence="6 7" key="1">
    <citation type="submission" date="2019-02" db="EMBL/GenBank/DDBJ databases">
        <title>Deep-cultivation of Planctomycetes and their phenomic and genomic characterization uncovers novel biology.</title>
        <authorList>
            <person name="Wiegand S."/>
            <person name="Jogler M."/>
            <person name="Boedeker C."/>
            <person name="Pinto D."/>
            <person name="Vollmers J."/>
            <person name="Rivas-Marin E."/>
            <person name="Kohn T."/>
            <person name="Peeters S.H."/>
            <person name="Heuer A."/>
            <person name="Rast P."/>
            <person name="Oberbeckmann S."/>
            <person name="Bunk B."/>
            <person name="Jeske O."/>
            <person name="Meyerdierks A."/>
            <person name="Storesund J.E."/>
            <person name="Kallscheuer N."/>
            <person name="Luecker S."/>
            <person name="Lage O.M."/>
            <person name="Pohl T."/>
            <person name="Merkel B.J."/>
            <person name="Hornburger P."/>
            <person name="Mueller R.-W."/>
            <person name="Bruemmer F."/>
            <person name="Labrenz M."/>
            <person name="Spormann A.M."/>
            <person name="Op Den Camp H."/>
            <person name="Overmann J."/>
            <person name="Amann R."/>
            <person name="Jetten M.S.M."/>
            <person name="Mascher T."/>
            <person name="Medema M.H."/>
            <person name="Devos D.P."/>
            <person name="Kaster A.-K."/>
            <person name="Ovreas L."/>
            <person name="Rohde M."/>
            <person name="Galperin M.Y."/>
            <person name="Jogler C."/>
        </authorList>
    </citation>
    <scope>NUCLEOTIDE SEQUENCE [LARGE SCALE GENOMIC DNA]</scope>
    <source>
        <strain evidence="6 7">Poly51</strain>
    </source>
</reference>
<evidence type="ECO:0000256" key="1">
    <source>
        <dbReference type="ARBA" id="ARBA00006611"/>
    </source>
</evidence>
<keyword evidence="3" id="KW-0067">ATP-binding</keyword>
<evidence type="ECO:0000259" key="5">
    <source>
        <dbReference type="Pfam" id="PF05157"/>
    </source>
</evidence>
<dbReference type="PANTHER" id="PTHR30258:SF2">
    <property type="entry name" value="COMG OPERON PROTEIN 1"/>
    <property type="match status" value="1"/>
</dbReference>
<evidence type="ECO:0000313" key="7">
    <source>
        <dbReference type="Proteomes" id="UP000318288"/>
    </source>
</evidence>
<dbReference type="InterPro" id="IPR037257">
    <property type="entry name" value="T2SS_E_N_sf"/>
</dbReference>
<gene>
    <name evidence="6" type="primary">epsE_3</name>
    <name evidence="6" type="ORF">Poly51_10640</name>
</gene>
<name>A0A5C6FJK3_9BACT</name>
<dbReference type="RefSeq" id="WP_146454830.1">
    <property type="nucleotide sequence ID" value="NZ_SJPW01000001.1"/>
</dbReference>
<organism evidence="6 7">
    <name type="scientific">Rubripirellula tenax</name>
    <dbReference type="NCBI Taxonomy" id="2528015"/>
    <lineage>
        <taxon>Bacteria</taxon>
        <taxon>Pseudomonadati</taxon>
        <taxon>Planctomycetota</taxon>
        <taxon>Planctomycetia</taxon>
        <taxon>Pirellulales</taxon>
        <taxon>Pirellulaceae</taxon>
        <taxon>Rubripirellula</taxon>
    </lineage>
</organism>
<evidence type="ECO:0000256" key="3">
    <source>
        <dbReference type="ARBA" id="ARBA00022840"/>
    </source>
</evidence>
<dbReference type="GO" id="GO:0016887">
    <property type="term" value="F:ATP hydrolysis activity"/>
    <property type="evidence" value="ECO:0007669"/>
    <property type="project" value="TreeGrafter"/>
</dbReference>
<feature type="domain" description="Bacterial type II secretion system protein E" evidence="4">
    <location>
        <begin position="197"/>
        <end position="566"/>
    </location>
</feature>